<dbReference type="EC" id="2.3.2.23" evidence="4"/>
<evidence type="ECO:0000259" key="14">
    <source>
        <dbReference type="PROSITE" id="PS50127"/>
    </source>
</evidence>
<dbReference type="GO" id="GO:0070847">
    <property type="term" value="C:core mediator complex"/>
    <property type="evidence" value="ECO:0007669"/>
    <property type="project" value="TreeGrafter"/>
</dbReference>
<dbReference type="GO" id="GO:0003712">
    <property type="term" value="F:transcription coregulator activity"/>
    <property type="evidence" value="ECO:0007669"/>
    <property type="project" value="InterPro"/>
</dbReference>
<dbReference type="PANTHER" id="PTHR21428:SF11">
    <property type="entry name" value="MEDIATOR OF RNA POLYMERASE II TRANSCRIPTION SUBUNIT 7"/>
    <property type="match status" value="1"/>
</dbReference>
<comment type="similarity">
    <text evidence="3">Belongs to the Mediator complex subunit 7 family.</text>
</comment>
<evidence type="ECO:0000256" key="5">
    <source>
        <dbReference type="ARBA" id="ARBA00022679"/>
    </source>
</evidence>
<comment type="catalytic activity">
    <reaction evidence="10">
        <text>S-ubiquitinyl-[E1 ubiquitin-activating enzyme]-L-cysteine + [acceptor protein]-N-terminal-amino acid = [E1 ubiquitin-activating enzyme]-L-cysteine + N-terminal-ubiquitinyl-[acceptor protein].</text>
        <dbReference type="EC" id="2.3.2.25"/>
    </reaction>
</comment>
<keyword evidence="16" id="KW-1185">Reference proteome</keyword>
<proteinExistence type="inferred from homology"/>
<dbReference type="EMBL" id="CATQJA010002653">
    <property type="protein sequence ID" value="CAJ0578431.1"/>
    <property type="molecule type" value="Genomic_DNA"/>
</dbReference>
<evidence type="ECO:0000256" key="8">
    <source>
        <dbReference type="ARBA" id="ARBA00023163"/>
    </source>
</evidence>
<feature type="domain" description="UBC core" evidence="14">
    <location>
        <begin position="247"/>
        <end position="394"/>
    </location>
</feature>
<keyword evidence="5" id="KW-0808">Transferase</keyword>
<feature type="non-terminal residue" evidence="15">
    <location>
        <position position="394"/>
    </location>
</feature>
<evidence type="ECO:0000313" key="15">
    <source>
        <dbReference type="EMBL" id="CAJ0578431.1"/>
    </source>
</evidence>
<evidence type="ECO:0000313" key="16">
    <source>
        <dbReference type="Proteomes" id="UP001177023"/>
    </source>
</evidence>
<dbReference type="InterPro" id="IPR016135">
    <property type="entry name" value="UBQ-conjugating_enzyme/RWD"/>
</dbReference>
<reference evidence="15" key="1">
    <citation type="submission" date="2023-06" db="EMBL/GenBank/DDBJ databases">
        <authorList>
            <person name="Delattre M."/>
        </authorList>
    </citation>
    <scope>NUCLEOTIDE SEQUENCE</scope>
    <source>
        <strain evidence="15">AF72</strain>
    </source>
</reference>
<dbReference type="SMART" id="SM00212">
    <property type="entry name" value="UBCc"/>
    <property type="match status" value="1"/>
</dbReference>
<protein>
    <recommendedName>
        <fullName evidence="12">N-terminal E2 ubiquitin-conjugating enzyme</fullName>
        <ecNumber evidence="4">2.3.2.23</ecNumber>
        <ecNumber evidence="11">2.3.2.25</ecNumber>
    </recommendedName>
</protein>
<evidence type="ECO:0000256" key="12">
    <source>
        <dbReference type="ARBA" id="ARBA00042168"/>
    </source>
</evidence>
<dbReference type="SUPFAM" id="SSF140718">
    <property type="entry name" value="Mediator hinge subcomplex-like"/>
    <property type="match status" value="1"/>
</dbReference>
<dbReference type="PANTHER" id="PTHR21428">
    <property type="entry name" value="MEDIATOR OF RNA POLYMERASE II TRANSCRIPTION SUBUNIT 7"/>
    <property type="match status" value="1"/>
</dbReference>
<dbReference type="Gene3D" id="3.10.110.10">
    <property type="entry name" value="Ubiquitin Conjugating Enzyme"/>
    <property type="match status" value="1"/>
</dbReference>
<sequence length="394" mass="44591">MQNAINPITSNIPQTVSPFPAPPEYAKGYTNERIELGSAAAPPPVQSEFTVFGELYKLDDDIIRPLSAQDPPITQLYPSSKVEWKIEMKKLLKSAVAAFLDLLEILIRNPNHKDRLDKFEDIKTIFFNIHHLINEFRPLQARLTLQAMQQSQINELEEMLGQFKTFLDGGKSALRASLNMDGIVRSAIPEKPSWLLKQEAEDVVQHNNFTTEEFLPKADPNQPDDDADRELPTDAGLAERWDEMGDAALRRLAKELEQLSQEPPNGVQIAKDVSANLREWTVQVDGAPNTLYEGEHFTLQFRFSDQYPFSSPEVIFVGENIPIHPHVYSNGHICLSILTDDWTPALSVSAVCLSILSMLSSCKEKKRPPDNALYVRTCGKNPNKTRWWFHDDTV</sequence>
<organism evidence="15 16">
    <name type="scientific">Mesorhabditis spiculigera</name>
    <dbReference type="NCBI Taxonomy" id="96644"/>
    <lineage>
        <taxon>Eukaryota</taxon>
        <taxon>Metazoa</taxon>
        <taxon>Ecdysozoa</taxon>
        <taxon>Nematoda</taxon>
        <taxon>Chromadorea</taxon>
        <taxon>Rhabditida</taxon>
        <taxon>Rhabditina</taxon>
        <taxon>Rhabditomorpha</taxon>
        <taxon>Rhabditoidea</taxon>
        <taxon>Rhabditidae</taxon>
        <taxon>Mesorhabditinae</taxon>
        <taxon>Mesorhabditis</taxon>
    </lineage>
</organism>
<dbReference type="FunFam" id="3.10.110.10:FF:000022">
    <property type="entry name" value="Ubiquitin-conjugating enzyme E2 W"/>
    <property type="match status" value="1"/>
</dbReference>
<gene>
    <name evidence="15" type="ORF">MSPICULIGERA_LOCUS16689</name>
</gene>
<dbReference type="InterPro" id="IPR037212">
    <property type="entry name" value="Med7/Med21-like"/>
</dbReference>
<keyword evidence="7" id="KW-0805">Transcription regulation</keyword>
<comment type="caution">
    <text evidence="15">The sequence shown here is derived from an EMBL/GenBank/DDBJ whole genome shotgun (WGS) entry which is preliminary data.</text>
</comment>
<dbReference type="Proteomes" id="UP001177023">
    <property type="component" value="Unassembled WGS sequence"/>
</dbReference>
<dbReference type="InterPro" id="IPR009244">
    <property type="entry name" value="Mediatior_Med7"/>
</dbReference>
<evidence type="ECO:0000256" key="6">
    <source>
        <dbReference type="ARBA" id="ARBA00022786"/>
    </source>
</evidence>
<dbReference type="Gene3D" id="6.10.140.200">
    <property type="match status" value="1"/>
</dbReference>
<keyword evidence="8" id="KW-0804">Transcription</keyword>
<dbReference type="Pfam" id="PF00179">
    <property type="entry name" value="UQ_con"/>
    <property type="match status" value="1"/>
</dbReference>
<feature type="region of interest" description="Disordered" evidence="13">
    <location>
        <begin position="209"/>
        <end position="231"/>
    </location>
</feature>
<accession>A0AA36G7D6</accession>
<evidence type="ECO:0000256" key="2">
    <source>
        <dbReference type="ARBA" id="ARBA00004123"/>
    </source>
</evidence>
<dbReference type="GO" id="GO:0016592">
    <property type="term" value="C:mediator complex"/>
    <property type="evidence" value="ECO:0007669"/>
    <property type="project" value="InterPro"/>
</dbReference>
<keyword evidence="6" id="KW-0833">Ubl conjugation pathway</keyword>
<dbReference type="GO" id="GO:0006357">
    <property type="term" value="P:regulation of transcription by RNA polymerase II"/>
    <property type="evidence" value="ECO:0007669"/>
    <property type="project" value="InterPro"/>
</dbReference>
<evidence type="ECO:0000256" key="13">
    <source>
        <dbReference type="SAM" id="MobiDB-lite"/>
    </source>
</evidence>
<dbReference type="AlphaFoldDB" id="A0AA36G7D6"/>
<comment type="catalytic activity">
    <reaction evidence="1">
        <text>S-ubiquitinyl-[E1 ubiquitin-activating enzyme]-L-cysteine + [E2 ubiquitin-conjugating enzyme]-L-cysteine = [E1 ubiquitin-activating enzyme]-L-cysteine + S-ubiquitinyl-[E2 ubiquitin-conjugating enzyme]-L-cysteine.</text>
        <dbReference type="EC" id="2.3.2.23"/>
    </reaction>
</comment>
<evidence type="ECO:0000256" key="4">
    <source>
        <dbReference type="ARBA" id="ARBA00012486"/>
    </source>
</evidence>
<evidence type="ECO:0000256" key="7">
    <source>
        <dbReference type="ARBA" id="ARBA00023015"/>
    </source>
</evidence>
<evidence type="ECO:0000256" key="3">
    <source>
        <dbReference type="ARBA" id="ARBA00009994"/>
    </source>
</evidence>
<dbReference type="GO" id="GO:0016567">
    <property type="term" value="P:protein ubiquitination"/>
    <property type="evidence" value="ECO:0007669"/>
    <property type="project" value="UniProtKB-ARBA"/>
</dbReference>
<dbReference type="GO" id="GO:0061631">
    <property type="term" value="F:ubiquitin conjugating enzyme activity"/>
    <property type="evidence" value="ECO:0007669"/>
    <property type="project" value="UniProtKB-EC"/>
</dbReference>
<evidence type="ECO:0000256" key="9">
    <source>
        <dbReference type="ARBA" id="ARBA00023242"/>
    </source>
</evidence>
<dbReference type="CDD" id="cd23808">
    <property type="entry name" value="UBCc_UBE2W"/>
    <property type="match status" value="1"/>
</dbReference>
<dbReference type="PROSITE" id="PS50127">
    <property type="entry name" value="UBC_2"/>
    <property type="match status" value="1"/>
</dbReference>
<name>A0AA36G7D6_9BILA</name>
<dbReference type="InterPro" id="IPR044888">
    <property type="entry name" value="Mediatior_Med7_sf"/>
</dbReference>
<evidence type="ECO:0000256" key="11">
    <source>
        <dbReference type="ARBA" id="ARBA00039075"/>
    </source>
</evidence>
<evidence type="ECO:0000256" key="10">
    <source>
        <dbReference type="ARBA" id="ARBA00035805"/>
    </source>
</evidence>
<comment type="subcellular location">
    <subcellularLocation>
        <location evidence="2">Nucleus</location>
    </subcellularLocation>
</comment>
<evidence type="ECO:0000256" key="1">
    <source>
        <dbReference type="ARBA" id="ARBA00000485"/>
    </source>
</evidence>
<dbReference type="Pfam" id="PF05983">
    <property type="entry name" value="Med7"/>
    <property type="match status" value="1"/>
</dbReference>
<dbReference type="InterPro" id="IPR000608">
    <property type="entry name" value="UBC"/>
</dbReference>
<dbReference type="SUPFAM" id="SSF54495">
    <property type="entry name" value="UBC-like"/>
    <property type="match status" value="1"/>
</dbReference>
<keyword evidence="9" id="KW-0539">Nucleus</keyword>
<dbReference type="EC" id="2.3.2.25" evidence="11"/>